<reference evidence="1" key="2">
    <citation type="submission" date="2018-07" db="EMBL/GenBank/DDBJ databases">
        <authorList>
            <consortium name="NCBI Pathogen Detection Project"/>
        </authorList>
    </citation>
    <scope>NUCLEOTIDE SEQUENCE</scope>
    <source>
        <strain evidence="1">NCTR-SF130</strain>
    </source>
</reference>
<organism evidence="1">
    <name type="scientific">Salmonella enterica subsp. enterica serovar Heidelberg</name>
    <dbReference type="NCBI Taxonomy" id="611"/>
    <lineage>
        <taxon>Bacteria</taxon>
        <taxon>Pseudomonadati</taxon>
        <taxon>Pseudomonadota</taxon>
        <taxon>Gammaproteobacteria</taxon>
        <taxon>Enterobacterales</taxon>
        <taxon>Enterobacteriaceae</taxon>
        <taxon>Salmonella</taxon>
    </lineage>
</organism>
<name>A0A3T7ABM8_SALET</name>
<comment type="caution">
    <text evidence="1">The sequence shown here is derived from an EMBL/GenBank/DDBJ whole genome shotgun (WGS) entry which is preliminary data.</text>
</comment>
<evidence type="ECO:0000313" key="1">
    <source>
        <dbReference type="EMBL" id="HAF7967153.1"/>
    </source>
</evidence>
<reference evidence="1" key="1">
    <citation type="journal article" date="2018" name="Genome Biol.">
        <title>SKESA: strategic k-mer extension for scrupulous assemblies.</title>
        <authorList>
            <person name="Souvorov A."/>
            <person name="Agarwala R."/>
            <person name="Lipman D.J."/>
        </authorList>
    </citation>
    <scope>NUCLEOTIDE SEQUENCE</scope>
    <source>
        <strain evidence="1">NCTR-SF130</strain>
    </source>
</reference>
<proteinExistence type="predicted"/>
<sequence length="60" mass="6813">MFIINININVTKSSSSCSGDGQMKKKREVGSLEALKKTQFLFSMCLIMFKVIDYVSKLFN</sequence>
<gene>
    <name evidence="1" type="ORF">GND78_004656</name>
</gene>
<accession>A0A3T7ABM8</accession>
<dbReference type="EMBL" id="DAAWHY010000041">
    <property type="protein sequence ID" value="HAF7967153.1"/>
    <property type="molecule type" value="Genomic_DNA"/>
</dbReference>
<protein>
    <submittedName>
        <fullName evidence="1">Uncharacterized protein</fullName>
    </submittedName>
</protein>
<dbReference type="AlphaFoldDB" id="A0A3T7ABM8"/>